<keyword evidence="2" id="KW-0820">tRNA-binding</keyword>
<keyword evidence="2" id="KW-0694">RNA-binding</keyword>
<feature type="short sequence motif" description="Gly-cisPro motif, important for rejection of L-amino acids" evidence="2">
    <location>
        <begin position="137"/>
        <end position="138"/>
    </location>
</feature>
<dbReference type="SUPFAM" id="SSF69500">
    <property type="entry name" value="DTD-like"/>
    <property type="match status" value="1"/>
</dbReference>
<dbReference type="EMBL" id="AZAC01000015">
    <property type="protein sequence ID" value="KIX13502.1"/>
    <property type="molecule type" value="Genomic_DNA"/>
</dbReference>
<comment type="catalytic activity">
    <reaction evidence="2">
        <text>a D-aminoacyl-tRNA + H2O = a tRNA + a D-alpha-amino acid + H(+)</text>
        <dbReference type="Rhea" id="RHEA:13953"/>
        <dbReference type="Rhea" id="RHEA-COMP:10123"/>
        <dbReference type="Rhea" id="RHEA-COMP:10124"/>
        <dbReference type="ChEBI" id="CHEBI:15377"/>
        <dbReference type="ChEBI" id="CHEBI:15378"/>
        <dbReference type="ChEBI" id="CHEBI:59871"/>
        <dbReference type="ChEBI" id="CHEBI:78442"/>
        <dbReference type="ChEBI" id="CHEBI:79333"/>
        <dbReference type="EC" id="3.1.1.96"/>
    </reaction>
</comment>
<comment type="caution">
    <text evidence="3">The sequence shown here is derived from an EMBL/GenBank/DDBJ whole genome shotgun (WGS) entry which is preliminary data.</text>
</comment>
<protein>
    <recommendedName>
        <fullName evidence="2">D-aminoacyl-tRNA deacylase</fullName>
        <shortName evidence="2">DTD</shortName>
        <ecNumber evidence="2">3.1.1.96</ecNumber>
    </recommendedName>
    <alternativeName>
        <fullName evidence="2">Gly-tRNA(Ala) deacylase</fullName>
        <ecNumber evidence="2">3.1.1.-</ecNumber>
    </alternativeName>
</protein>
<dbReference type="Pfam" id="PF02580">
    <property type="entry name" value="Tyr_Deacylase"/>
    <property type="match status" value="1"/>
</dbReference>
<keyword evidence="4" id="KW-1185">Reference proteome</keyword>
<comment type="catalytic activity">
    <reaction evidence="2">
        <text>glycyl-tRNA(Ala) + H2O = tRNA(Ala) + glycine + H(+)</text>
        <dbReference type="Rhea" id="RHEA:53744"/>
        <dbReference type="Rhea" id="RHEA-COMP:9657"/>
        <dbReference type="Rhea" id="RHEA-COMP:13640"/>
        <dbReference type="ChEBI" id="CHEBI:15377"/>
        <dbReference type="ChEBI" id="CHEBI:15378"/>
        <dbReference type="ChEBI" id="CHEBI:57305"/>
        <dbReference type="ChEBI" id="CHEBI:78442"/>
        <dbReference type="ChEBI" id="CHEBI:78522"/>
    </reaction>
</comment>
<evidence type="ECO:0000313" key="4">
    <source>
        <dbReference type="Proteomes" id="UP000032233"/>
    </source>
</evidence>
<dbReference type="GO" id="GO:0000049">
    <property type="term" value="F:tRNA binding"/>
    <property type="evidence" value="ECO:0007669"/>
    <property type="project" value="UniProtKB-UniRule"/>
</dbReference>
<dbReference type="PANTHER" id="PTHR10472:SF5">
    <property type="entry name" value="D-AMINOACYL-TRNA DEACYLASE 1"/>
    <property type="match status" value="1"/>
</dbReference>
<reference evidence="3 4" key="1">
    <citation type="submission" date="2013-11" db="EMBL/GenBank/DDBJ databases">
        <title>Metagenomic analysis of a methanogenic consortium involved in long chain n-alkane degradation.</title>
        <authorList>
            <person name="Davidova I.A."/>
            <person name="Callaghan A.V."/>
            <person name="Wawrik B."/>
            <person name="Pruitt S."/>
            <person name="Marks C."/>
            <person name="Duncan K.E."/>
            <person name="Suflita J.M."/>
        </authorList>
    </citation>
    <scope>NUCLEOTIDE SEQUENCE [LARGE SCALE GENOMIC DNA]</scope>
    <source>
        <strain evidence="3 4">SPR</strain>
    </source>
</reference>
<dbReference type="GO" id="GO:0051500">
    <property type="term" value="F:D-tyrosyl-tRNA(Tyr) deacylase activity"/>
    <property type="evidence" value="ECO:0007669"/>
    <property type="project" value="TreeGrafter"/>
</dbReference>
<proteinExistence type="inferred from homology"/>
<dbReference type="PANTHER" id="PTHR10472">
    <property type="entry name" value="D-TYROSYL-TRNA TYR DEACYLASE"/>
    <property type="match status" value="1"/>
</dbReference>
<name>A0A0D2GF37_9BACT</name>
<dbReference type="AlphaFoldDB" id="A0A0D2GF37"/>
<dbReference type="CDD" id="cd00563">
    <property type="entry name" value="Dtyr_deacylase"/>
    <property type="match status" value="1"/>
</dbReference>
<dbReference type="GO" id="GO:0043908">
    <property type="term" value="F:Ser(Gly)-tRNA(Ala) hydrolase activity"/>
    <property type="evidence" value="ECO:0007669"/>
    <property type="project" value="UniProtKB-UniRule"/>
</dbReference>
<dbReference type="InParanoid" id="A0A0D2GF37"/>
<comment type="domain">
    <text evidence="2">A Gly-cisPro motif from one monomer fits into the active site of the other monomer to allow specific chiral rejection of L-amino acids.</text>
</comment>
<dbReference type="FunFam" id="3.50.80.10:FF:000001">
    <property type="entry name" value="D-aminoacyl-tRNA deacylase"/>
    <property type="match status" value="1"/>
</dbReference>
<comment type="similarity">
    <text evidence="1 2">Belongs to the DTD family.</text>
</comment>
<dbReference type="GO" id="GO:0106026">
    <property type="term" value="F:Gly-tRNA(Ala) deacylase activity"/>
    <property type="evidence" value="ECO:0007669"/>
    <property type="project" value="UniProtKB-UniRule"/>
</dbReference>
<dbReference type="Proteomes" id="UP000032233">
    <property type="component" value="Unassembled WGS sequence"/>
</dbReference>
<dbReference type="InterPro" id="IPR003732">
    <property type="entry name" value="Daa-tRNA_deacyls_DTD"/>
</dbReference>
<dbReference type="GO" id="GO:0005737">
    <property type="term" value="C:cytoplasm"/>
    <property type="evidence" value="ECO:0007669"/>
    <property type="project" value="UniProtKB-SubCell"/>
</dbReference>
<evidence type="ECO:0000256" key="2">
    <source>
        <dbReference type="HAMAP-Rule" id="MF_00518"/>
    </source>
</evidence>
<dbReference type="PATRIC" id="fig|1429043.3.peg.2876"/>
<evidence type="ECO:0000256" key="1">
    <source>
        <dbReference type="ARBA" id="ARBA00009673"/>
    </source>
</evidence>
<accession>A0A0D2GF37</accession>
<dbReference type="InterPro" id="IPR023509">
    <property type="entry name" value="DTD-like_sf"/>
</dbReference>
<comment type="subcellular location">
    <subcellularLocation>
        <location evidence="2">Cytoplasm</location>
    </subcellularLocation>
</comment>
<sequence length="149" mass="16444">MRAVVQRVSESRVKVGDRVTGRTGPGLLILLGVSGEDTEKESAWMADKIAGLRIFPDDQEKLNLSVMDIKGSIMVVSQFTLWGDCRKGKRPSFVRAAKGEVAEPLYRDFVQRLEQKGITVATGEFGAMMDVELVNKGPVTILVDTEKQF</sequence>
<comment type="subunit">
    <text evidence="2">Homodimer.</text>
</comment>
<keyword evidence="2" id="KW-0963">Cytoplasm</keyword>
<comment type="function">
    <text evidence="2">An aminoacyl-tRNA editing enzyme that deacylates mischarged D-aminoacyl-tRNAs. Also deacylates mischarged glycyl-tRNA(Ala), protecting cells against glycine mischarging by AlaRS. Acts via tRNA-based rather than protein-based catalysis; rejects L-amino acids rather than detecting D-amino acids in the active site. By recycling D-aminoacyl-tRNA to D-amino acids and free tRNA molecules, this enzyme counteracts the toxicity associated with the formation of D-aminoacyl-tRNA entities in vivo and helps enforce protein L-homochirality.</text>
</comment>
<evidence type="ECO:0000313" key="3">
    <source>
        <dbReference type="EMBL" id="KIX13502.1"/>
    </source>
</evidence>
<dbReference type="FunCoup" id="A0A0D2GF37">
    <property type="interactions" value="464"/>
</dbReference>
<keyword evidence="2" id="KW-0378">Hydrolase</keyword>
<dbReference type="Gene3D" id="3.50.80.10">
    <property type="entry name" value="D-tyrosyl-tRNA(Tyr) deacylase"/>
    <property type="match status" value="1"/>
</dbReference>
<organism evidence="3 4">
    <name type="scientific">Dethiosulfatarculus sandiegensis</name>
    <dbReference type="NCBI Taxonomy" id="1429043"/>
    <lineage>
        <taxon>Bacteria</taxon>
        <taxon>Pseudomonadati</taxon>
        <taxon>Thermodesulfobacteriota</taxon>
        <taxon>Desulfarculia</taxon>
        <taxon>Desulfarculales</taxon>
        <taxon>Desulfarculaceae</taxon>
        <taxon>Dethiosulfatarculus</taxon>
    </lineage>
</organism>
<dbReference type="STRING" id="1429043.X474_13535"/>
<dbReference type="GO" id="GO:0019478">
    <property type="term" value="P:D-amino acid catabolic process"/>
    <property type="evidence" value="ECO:0007669"/>
    <property type="project" value="UniProtKB-UniRule"/>
</dbReference>
<gene>
    <name evidence="2" type="primary">dtd</name>
    <name evidence="3" type="ORF">X474_13535</name>
</gene>
<dbReference type="NCBIfam" id="TIGR00256">
    <property type="entry name" value="D-aminoacyl-tRNA deacylase"/>
    <property type="match status" value="1"/>
</dbReference>
<dbReference type="OrthoDB" id="9801395at2"/>
<dbReference type="HAMAP" id="MF_00518">
    <property type="entry name" value="Deacylase_Dtd"/>
    <property type="match status" value="1"/>
</dbReference>
<dbReference type="EC" id="3.1.1.-" evidence="2"/>
<dbReference type="EC" id="3.1.1.96" evidence="2"/>